<dbReference type="PANTHER" id="PTHR39169:SF1">
    <property type="entry name" value="MONOOXYGENASE YDHR-RELATED"/>
    <property type="match status" value="1"/>
</dbReference>
<keyword evidence="2" id="KW-1185">Reference proteome</keyword>
<dbReference type="EMBL" id="BRXS01000005">
    <property type="protein sequence ID" value="GLC26835.1"/>
    <property type="molecule type" value="Genomic_DNA"/>
</dbReference>
<reference evidence="1" key="1">
    <citation type="submission" date="2022-08" db="EMBL/GenBank/DDBJ databases">
        <title>Draft genome sequencing of Roseisolibacter agri AW1220.</title>
        <authorList>
            <person name="Tobiishi Y."/>
            <person name="Tonouchi A."/>
        </authorList>
    </citation>
    <scope>NUCLEOTIDE SEQUENCE</scope>
    <source>
        <strain evidence="1">AW1220</strain>
    </source>
</reference>
<comment type="caution">
    <text evidence="1">The sequence shown here is derived from an EMBL/GenBank/DDBJ whole genome shotgun (WGS) entry which is preliminary data.</text>
</comment>
<gene>
    <name evidence="1" type="ORF">rosag_33480</name>
</gene>
<dbReference type="Pfam" id="PF08803">
    <property type="entry name" value="ydhR"/>
    <property type="match status" value="1"/>
</dbReference>
<dbReference type="GO" id="GO:0004497">
    <property type="term" value="F:monooxygenase activity"/>
    <property type="evidence" value="ECO:0007669"/>
    <property type="project" value="UniProtKB-KW"/>
</dbReference>
<dbReference type="Gene3D" id="3.30.70.100">
    <property type="match status" value="1"/>
</dbReference>
<protein>
    <submittedName>
        <fullName evidence="1">Monooxygenase</fullName>
    </submittedName>
</protein>
<evidence type="ECO:0000313" key="2">
    <source>
        <dbReference type="Proteomes" id="UP001161325"/>
    </source>
</evidence>
<proteinExistence type="predicted"/>
<dbReference type="AlphaFoldDB" id="A0AA37QHZ2"/>
<keyword evidence="1" id="KW-0560">Oxidoreductase</keyword>
<dbReference type="InterPro" id="IPR014910">
    <property type="entry name" value="YdhR"/>
</dbReference>
<accession>A0AA37QHZ2</accession>
<name>A0AA37QHZ2_9BACT</name>
<dbReference type="PANTHER" id="PTHR39169">
    <property type="match status" value="1"/>
</dbReference>
<keyword evidence="1" id="KW-0503">Monooxygenase</keyword>
<dbReference type="InterPro" id="IPR011008">
    <property type="entry name" value="Dimeric_a/b-barrel"/>
</dbReference>
<evidence type="ECO:0000313" key="1">
    <source>
        <dbReference type="EMBL" id="GLC26835.1"/>
    </source>
</evidence>
<organism evidence="1 2">
    <name type="scientific">Roseisolibacter agri</name>
    <dbReference type="NCBI Taxonomy" id="2014610"/>
    <lineage>
        <taxon>Bacteria</taxon>
        <taxon>Pseudomonadati</taxon>
        <taxon>Gemmatimonadota</taxon>
        <taxon>Gemmatimonadia</taxon>
        <taxon>Gemmatimonadales</taxon>
        <taxon>Gemmatimonadaceae</taxon>
        <taxon>Roseisolibacter</taxon>
    </lineage>
</organism>
<dbReference type="SUPFAM" id="SSF54909">
    <property type="entry name" value="Dimeric alpha+beta barrel"/>
    <property type="match status" value="1"/>
</dbReference>
<sequence>MAAVTTLVPRRHPILVREPPMPILQVTFALRVPVADFARIVADAAPHYASIPGLRWKIWLVDAVQARAGGVYLFDDDASLAAYLAGPLAARLATAPFQSDLRVQRFDVLEDATALTRGPLGDAPARAA</sequence>
<dbReference type="Proteomes" id="UP001161325">
    <property type="component" value="Unassembled WGS sequence"/>
</dbReference>